<dbReference type="InterPro" id="IPR004839">
    <property type="entry name" value="Aminotransferase_I/II_large"/>
</dbReference>
<dbReference type="OrthoDB" id="372018at2157"/>
<gene>
    <name evidence="9" type="ORF">GCM10007116_05630</name>
    <name evidence="8" type="ORF">HS1genome_0657</name>
</gene>
<dbReference type="InterPro" id="IPR015424">
    <property type="entry name" value="PyrdxlP-dep_Trfase"/>
</dbReference>
<keyword evidence="5 8" id="KW-0808">Transferase</keyword>
<evidence type="ECO:0000259" key="7">
    <source>
        <dbReference type="Pfam" id="PF00155"/>
    </source>
</evidence>
<dbReference type="GO" id="GO:0030170">
    <property type="term" value="F:pyridoxal phosphate binding"/>
    <property type="evidence" value="ECO:0007669"/>
    <property type="project" value="InterPro"/>
</dbReference>
<reference evidence="9" key="4">
    <citation type="submission" date="2020-09" db="EMBL/GenBank/DDBJ databases">
        <authorList>
            <person name="Sun Q."/>
            <person name="Ohkuma M."/>
        </authorList>
    </citation>
    <scope>NUCLEOTIDE SEQUENCE</scope>
    <source>
        <strain evidence="9">JCM 31740</strain>
    </source>
</reference>
<keyword evidence="4 8" id="KW-0032">Aminotransferase</keyword>
<comment type="similarity">
    <text evidence="2">Belongs to the class-I pyridoxal-phosphate-dependent aminotransferase family.</text>
</comment>
<reference evidence="8" key="3">
    <citation type="journal article" date="2019" name="BMC Res. Notes">
        <title>Complete genome sequence of the Sulfodiicoccus acidiphilus strain HS-1T, the first crenarchaeon that lacks polB3, isolated from an acidic hot spring in Ohwaku-dani, Hakone, Japan.</title>
        <authorList>
            <person name="Sakai H.D."/>
            <person name="Kurosawa N."/>
        </authorList>
    </citation>
    <scope>NUCLEOTIDE SEQUENCE</scope>
    <source>
        <strain evidence="8">HS-1</strain>
    </source>
</reference>
<dbReference type="FunFam" id="3.40.640.10:FF:000053">
    <property type="entry name" value="Aminotransferase, class I"/>
    <property type="match status" value="1"/>
</dbReference>
<name>A0A348B266_9CREN</name>
<dbReference type="AlphaFoldDB" id="A0A348B266"/>
<evidence type="ECO:0000256" key="6">
    <source>
        <dbReference type="ARBA" id="ARBA00022898"/>
    </source>
</evidence>
<keyword evidence="6" id="KW-0663">Pyridoxal phosphate</keyword>
<evidence type="ECO:0000256" key="3">
    <source>
        <dbReference type="ARBA" id="ARBA00011738"/>
    </source>
</evidence>
<reference evidence="9" key="1">
    <citation type="journal article" date="2014" name="Int. J. Syst. Evol. Microbiol.">
        <title>Complete genome sequence of Corynebacterium casei LMG S-19264T (=DSM 44701T), isolated from a smear-ripened cheese.</title>
        <authorList>
            <consortium name="US DOE Joint Genome Institute (JGI-PGF)"/>
            <person name="Walter F."/>
            <person name="Albersmeier A."/>
            <person name="Kalinowski J."/>
            <person name="Ruckert C."/>
        </authorList>
    </citation>
    <scope>NUCLEOTIDE SEQUENCE</scope>
    <source>
        <strain evidence="9">JCM 31740</strain>
    </source>
</reference>
<dbReference type="RefSeq" id="WP_126449615.1">
    <property type="nucleotide sequence ID" value="NZ_AP018553.1"/>
</dbReference>
<comment type="subunit">
    <text evidence="3">Homodimer.</text>
</comment>
<dbReference type="InterPro" id="IPR015422">
    <property type="entry name" value="PyrdxlP-dep_Trfase_small"/>
</dbReference>
<dbReference type="GO" id="GO:0008483">
    <property type="term" value="F:transaminase activity"/>
    <property type="evidence" value="ECO:0007669"/>
    <property type="project" value="UniProtKB-KW"/>
</dbReference>
<accession>A0A348B266</accession>
<sequence length="395" mass="44398">MDFPKLLTDVPKKVENKDLDNILAYTVRQEVINLAGGLPDPSVFPHEQLRDIAERVLKENFDKALQYSPATGVPEFKKEIVSYLSRGLGITGITEDQILVSSGSQEALFALAMTTVSPGDYVFTENPTYYVAVSVFRAFDSVLSGAPIVKGQLNVDLLEGKVKETPPERRKLVYVMPNAQNPTGASMSEETKKHLLEVAERYDLTIVEDDPYSLINYEGKTPRPLKAMDKENRVIYMSTMSKVLAPGLRLGWMVADPYLVKAVTNVKQVIDLNTNTLSQYVAAYALKSRVIENNLENVRRVYTSKRNAMVDELSEVFKDKVEFVKPESGMFVFALFKGVNTRTALEKAIANSVLYLPGDSLYVSDPQYNSARLNFTYPSEDKIREGVRRLKKTFY</sequence>
<protein>
    <submittedName>
        <fullName evidence="8">Aminotransferase</fullName>
    </submittedName>
</protein>
<dbReference type="InterPro" id="IPR015421">
    <property type="entry name" value="PyrdxlP-dep_Trfase_major"/>
</dbReference>
<evidence type="ECO:0000313" key="8">
    <source>
        <dbReference type="EMBL" id="BBD72268.1"/>
    </source>
</evidence>
<evidence type="ECO:0000313" key="9">
    <source>
        <dbReference type="EMBL" id="GGT90660.1"/>
    </source>
</evidence>
<reference evidence="10" key="2">
    <citation type="submission" date="2018-04" db="EMBL/GenBank/DDBJ databases">
        <title>Complete genome sequence of Sulfodiicoccus acidiphilus strain HS-1.</title>
        <authorList>
            <person name="Sakai H.D."/>
            <person name="Kurosawa N."/>
        </authorList>
    </citation>
    <scope>NUCLEOTIDE SEQUENCE [LARGE SCALE GENOMIC DNA]</scope>
    <source>
        <strain evidence="10">HS-1</strain>
    </source>
</reference>
<evidence type="ECO:0000256" key="1">
    <source>
        <dbReference type="ARBA" id="ARBA00001933"/>
    </source>
</evidence>
<dbReference type="PANTHER" id="PTHR42790:SF19">
    <property type="entry name" value="KYNURENINE_ALPHA-AMINOADIPATE AMINOTRANSFERASE, MITOCHONDRIAL"/>
    <property type="match status" value="1"/>
</dbReference>
<dbReference type="InterPro" id="IPR050859">
    <property type="entry name" value="Class-I_PLP-dep_aminotransf"/>
</dbReference>
<feature type="domain" description="Aminotransferase class I/classII large" evidence="7">
    <location>
        <begin position="45"/>
        <end position="390"/>
    </location>
</feature>
<dbReference type="Pfam" id="PF00155">
    <property type="entry name" value="Aminotran_1_2"/>
    <property type="match status" value="1"/>
</dbReference>
<evidence type="ECO:0000256" key="2">
    <source>
        <dbReference type="ARBA" id="ARBA00007441"/>
    </source>
</evidence>
<dbReference type="GO" id="GO:1901605">
    <property type="term" value="P:alpha-amino acid metabolic process"/>
    <property type="evidence" value="ECO:0007669"/>
    <property type="project" value="TreeGrafter"/>
</dbReference>
<dbReference type="SUPFAM" id="SSF53383">
    <property type="entry name" value="PLP-dependent transferases"/>
    <property type="match status" value="1"/>
</dbReference>
<dbReference type="Proteomes" id="UP000616143">
    <property type="component" value="Unassembled WGS sequence"/>
</dbReference>
<dbReference type="Gene3D" id="3.90.1150.10">
    <property type="entry name" value="Aspartate Aminotransferase, domain 1"/>
    <property type="match status" value="1"/>
</dbReference>
<dbReference type="PANTHER" id="PTHR42790">
    <property type="entry name" value="AMINOTRANSFERASE"/>
    <property type="match status" value="1"/>
</dbReference>
<evidence type="ECO:0000256" key="5">
    <source>
        <dbReference type="ARBA" id="ARBA00022679"/>
    </source>
</evidence>
<dbReference type="EMBL" id="AP018553">
    <property type="protein sequence ID" value="BBD72268.1"/>
    <property type="molecule type" value="Genomic_DNA"/>
</dbReference>
<evidence type="ECO:0000256" key="4">
    <source>
        <dbReference type="ARBA" id="ARBA00022576"/>
    </source>
</evidence>
<dbReference type="Proteomes" id="UP000276741">
    <property type="component" value="Chromosome"/>
</dbReference>
<evidence type="ECO:0000313" key="10">
    <source>
        <dbReference type="Proteomes" id="UP000276741"/>
    </source>
</evidence>
<dbReference type="GeneID" id="38666162"/>
<keyword evidence="10" id="KW-1185">Reference proteome</keyword>
<proteinExistence type="inferred from homology"/>
<dbReference type="CDD" id="cd00609">
    <property type="entry name" value="AAT_like"/>
    <property type="match status" value="1"/>
</dbReference>
<dbReference type="EMBL" id="BMQS01000004">
    <property type="protein sequence ID" value="GGT90660.1"/>
    <property type="molecule type" value="Genomic_DNA"/>
</dbReference>
<dbReference type="Gene3D" id="3.40.640.10">
    <property type="entry name" value="Type I PLP-dependent aspartate aminotransferase-like (Major domain)"/>
    <property type="match status" value="1"/>
</dbReference>
<comment type="cofactor">
    <cofactor evidence="1">
        <name>pyridoxal 5'-phosphate</name>
        <dbReference type="ChEBI" id="CHEBI:597326"/>
    </cofactor>
</comment>
<dbReference type="KEGG" id="sacd:HS1genome_0657"/>
<organism evidence="8 10">
    <name type="scientific">Sulfodiicoccus acidiphilus</name>
    <dbReference type="NCBI Taxonomy" id="1670455"/>
    <lineage>
        <taxon>Archaea</taxon>
        <taxon>Thermoproteota</taxon>
        <taxon>Thermoprotei</taxon>
        <taxon>Sulfolobales</taxon>
        <taxon>Sulfolobaceae</taxon>
        <taxon>Sulfodiicoccus</taxon>
    </lineage>
</organism>